<dbReference type="InterPro" id="IPR013783">
    <property type="entry name" value="Ig-like_fold"/>
</dbReference>
<accession>A0A8I3MR27</accession>
<dbReference type="GeneTree" id="ENSGT01150000286974"/>
<keyword evidence="2" id="KW-1015">Disulfide bond</keyword>
<reference evidence="8" key="2">
    <citation type="submission" date="2025-08" db="UniProtKB">
        <authorList>
            <consortium name="Ensembl"/>
        </authorList>
    </citation>
    <scope>IDENTIFICATION</scope>
    <source>
        <strain evidence="8">Boxer</strain>
    </source>
</reference>
<dbReference type="InterPro" id="IPR007110">
    <property type="entry name" value="Ig-like_dom"/>
</dbReference>
<evidence type="ECO:0000256" key="5">
    <source>
        <dbReference type="SAM" id="Phobius"/>
    </source>
</evidence>
<dbReference type="SMART" id="SM00409">
    <property type="entry name" value="IG"/>
    <property type="match status" value="2"/>
</dbReference>
<keyword evidence="1 6" id="KW-0732">Signal</keyword>
<keyword evidence="5" id="KW-1133">Transmembrane helix</keyword>
<dbReference type="Ensembl" id="ENSCAFT00845007213.1">
    <property type="protein sequence ID" value="ENSCAFP00845005742.1"/>
    <property type="gene ID" value="ENSCAFG00845003979.1"/>
</dbReference>
<evidence type="ECO:0000256" key="4">
    <source>
        <dbReference type="SAM" id="MobiDB-lite"/>
    </source>
</evidence>
<dbReference type="InterPro" id="IPR050412">
    <property type="entry name" value="Ig-like_Receptors_ImmuneReg"/>
</dbReference>
<evidence type="ECO:0000256" key="2">
    <source>
        <dbReference type="ARBA" id="ARBA00023157"/>
    </source>
</evidence>
<feature type="chain" id="PRO_5035268005" description="Ig-like domain-containing protein" evidence="6">
    <location>
        <begin position="20"/>
        <end position="314"/>
    </location>
</feature>
<feature type="transmembrane region" description="Helical" evidence="5">
    <location>
        <begin position="227"/>
        <end position="247"/>
    </location>
</feature>
<dbReference type="PROSITE" id="PS50835">
    <property type="entry name" value="IG_LIKE"/>
    <property type="match status" value="1"/>
</dbReference>
<keyword evidence="3" id="KW-0393">Immunoglobulin domain</keyword>
<reference evidence="8" key="1">
    <citation type="submission" date="2020-03" db="EMBL/GenBank/DDBJ databases">
        <title>Long-read based genome assembly of a Labrador retriever dog.</title>
        <authorList>
            <person name="Eory L."/>
            <person name="Zhang W."/>
            <person name="Schoenebeck J."/>
        </authorList>
    </citation>
    <scope>NUCLEOTIDE SEQUENCE [LARGE SCALE GENOMIC DNA]</scope>
    <source>
        <strain evidence="8">Labrador retriever</strain>
    </source>
</reference>
<dbReference type="PANTHER" id="PTHR11738:SF157">
    <property type="entry name" value="T-CELL-INTERACTING, ACTIVATING RECEPTOR ON MYELOID CELLS PROTEIN 1"/>
    <property type="match status" value="1"/>
</dbReference>
<evidence type="ECO:0000256" key="3">
    <source>
        <dbReference type="ARBA" id="ARBA00023319"/>
    </source>
</evidence>
<evidence type="ECO:0000313" key="8">
    <source>
        <dbReference type="Ensembl" id="ENSCAFP00845005742.1"/>
    </source>
</evidence>
<dbReference type="Gene3D" id="2.60.40.10">
    <property type="entry name" value="Immunoglobulins"/>
    <property type="match status" value="2"/>
</dbReference>
<dbReference type="PANTHER" id="PTHR11738">
    <property type="entry name" value="MHC CLASS I NK CELL RECEPTOR"/>
    <property type="match status" value="1"/>
</dbReference>
<evidence type="ECO:0000313" key="9">
    <source>
        <dbReference type="Proteomes" id="UP000805418"/>
    </source>
</evidence>
<feature type="region of interest" description="Disordered" evidence="4">
    <location>
        <begin position="257"/>
        <end position="283"/>
    </location>
</feature>
<evidence type="ECO:0000256" key="1">
    <source>
        <dbReference type="ARBA" id="ARBA00022729"/>
    </source>
</evidence>
<evidence type="ECO:0000259" key="7">
    <source>
        <dbReference type="PROSITE" id="PS50835"/>
    </source>
</evidence>
<name>A0A8I3MR27_CANLF</name>
<protein>
    <recommendedName>
        <fullName evidence="7">Ig-like domain-containing protein</fullName>
    </recommendedName>
</protein>
<gene>
    <name evidence="8" type="primary">LOC106559612</name>
</gene>
<dbReference type="AlphaFoldDB" id="A0A8I3MR27"/>
<feature type="signal peptide" evidence="6">
    <location>
        <begin position="1"/>
        <end position="19"/>
    </location>
</feature>
<dbReference type="Proteomes" id="UP000805418">
    <property type="component" value="Chromosome 1"/>
</dbReference>
<dbReference type="FunFam" id="2.60.40.10:FF:000049">
    <property type="entry name" value="Leukocyte immunoglobulin-like receptor subfamily B member 1"/>
    <property type="match status" value="2"/>
</dbReference>
<dbReference type="InterPro" id="IPR003599">
    <property type="entry name" value="Ig_sub"/>
</dbReference>
<reference evidence="8" key="3">
    <citation type="submission" date="2025-09" db="UniProtKB">
        <authorList>
            <consortium name="Ensembl"/>
        </authorList>
    </citation>
    <scope>IDENTIFICATION</scope>
    <source>
        <strain evidence="8">Boxer</strain>
    </source>
</reference>
<proteinExistence type="predicted"/>
<evidence type="ECO:0000256" key="6">
    <source>
        <dbReference type="SAM" id="SignalP"/>
    </source>
</evidence>
<sequence length="314" mass="34748">MAAMMSQLLVVLYTGLCAGRGNRMTDETLPKPSLSAWPSWIMPPKSNVTLQCHTSTNDVNFALRKGNVPVEFPQSPDSTEGMARFLLTDLQASSSGLYTCEYYRRDPPQRSSQPSDILLLLVTGEFSKPSLQAHQRGVVTARENVTLQCQRPNNSFESVKFALLKAGAAEPIRVQGPAKKKMNFSLRSVTVSDAGNYSCVYFLMRAPFWASEPSNHLEITVKGTVELTLIVIFILLFILGVFLIYKYTQCGAAPNKMTKCSRSSKDPQEQRTSVQPGKESDGGSPVCVYLYVCRVCTFACCLCPCKHVYLSVHM</sequence>
<keyword evidence="5" id="KW-0812">Transmembrane</keyword>
<keyword evidence="5" id="KW-0472">Membrane</keyword>
<dbReference type="Pfam" id="PF13895">
    <property type="entry name" value="Ig_2"/>
    <property type="match status" value="2"/>
</dbReference>
<organism evidence="8 9">
    <name type="scientific">Canis lupus familiaris</name>
    <name type="common">Dog</name>
    <name type="synonym">Canis familiaris</name>
    <dbReference type="NCBI Taxonomy" id="9615"/>
    <lineage>
        <taxon>Eukaryota</taxon>
        <taxon>Metazoa</taxon>
        <taxon>Chordata</taxon>
        <taxon>Craniata</taxon>
        <taxon>Vertebrata</taxon>
        <taxon>Euteleostomi</taxon>
        <taxon>Mammalia</taxon>
        <taxon>Eutheria</taxon>
        <taxon>Laurasiatheria</taxon>
        <taxon>Carnivora</taxon>
        <taxon>Caniformia</taxon>
        <taxon>Canidae</taxon>
        <taxon>Canis</taxon>
    </lineage>
</organism>
<feature type="domain" description="Ig-like" evidence="7">
    <location>
        <begin position="129"/>
        <end position="199"/>
    </location>
</feature>
<dbReference type="SUPFAM" id="SSF48726">
    <property type="entry name" value="Immunoglobulin"/>
    <property type="match status" value="2"/>
</dbReference>
<dbReference type="InterPro" id="IPR036179">
    <property type="entry name" value="Ig-like_dom_sf"/>
</dbReference>
<keyword evidence="9" id="KW-1185">Reference proteome</keyword>